<evidence type="ECO:0000313" key="1">
    <source>
        <dbReference type="EMBL" id="CAF3629912.1"/>
    </source>
</evidence>
<accession>A0A820F541</accession>
<reference evidence="2" key="1">
    <citation type="submission" date="2021-02" db="EMBL/GenBank/DDBJ databases">
        <authorList>
            <person name="Nowell W R."/>
        </authorList>
    </citation>
    <scope>NUCLEOTIDE SEQUENCE</scope>
</reference>
<comment type="caution">
    <text evidence="2">The sequence shown here is derived from an EMBL/GenBank/DDBJ whole genome shotgun (WGS) entry which is preliminary data.</text>
</comment>
<dbReference type="EMBL" id="CAJOAY010012795">
    <property type="protein sequence ID" value="CAF4256725.1"/>
    <property type="molecule type" value="Genomic_DNA"/>
</dbReference>
<gene>
    <name evidence="2" type="ORF">OKA104_LOCUS43899</name>
    <name evidence="1" type="ORF">OKA104_LOCUS8071</name>
</gene>
<dbReference type="EMBL" id="CAJOAY010000322">
    <property type="protein sequence ID" value="CAF3629912.1"/>
    <property type="molecule type" value="Genomic_DNA"/>
</dbReference>
<sequence length="90" mass="10530">SRHLSTLEDTPECDIDHPRLIQIFTWLKNVEKHRHEQADHDALIIEQDQRMLDQEEDFSLYSEIQHAVDDVPANTTGEPCERIATMAFED</sequence>
<dbReference type="AlphaFoldDB" id="A0A820F541"/>
<evidence type="ECO:0000313" key="3">
    <source>
        <dbReference type="Proteomes" id="UP000663881"/>
    </source>
</evidence>
<proteinExistence type="predicted"/>
<organism evidence="2 3">
    <name type="scientific">Adineta steineri</name>
    <dbReference type="NCBI Taxonomy" id="433720"/>
    <lineage>
        <taxon>Eukaryota</taxon>
        <taxon>Metazoa</taxon>
        <taxon>Spiralia</taxon>
        <taxon>Gnathifera</taxon>
        <taxon>Rotifera</taxon>
        <taxon>Eurotatoria</taxon>
        <taxon>Bdelloidea</taxon>
        <taxon>Adinetida</taxon>
        <taxon>Adinetidae</taxon>
        <taxon>Adineta</taxon>
    </lineage>
</organism>
<dbReference type="Proteomes" id="UP000663881">
    <property type="component" value="Unassembled WGS sequence"/>
</dbReference>
<feature type="non-terminal residue" evidence="2">
    <location>
        <position position="1"/>
    </location>
</feature>
<protein>
    <submittedName>
        <fullName evidence="2">Uncharacterized protein</fullName>
    </submittedName>
</protein>
<evidence type="ECO:0000313" key="2">
    <source>
        <dbReference type="EMBL" id="CAF4256725.1"/>
    </source>
</evidence>
<name>A0A820F541_9BILA</name>